<dbReference type="EMBL" id="JARK01000405">
    <property type="protein sequence ID" value="EYC37316.1"/>
    <property type="molecule type" value="Genomic_DNA"/>
</dbReference>
<sequence length="282" mass="30988">MNCWVLILAWLNPIQCQDGNETSDTSANEMIQTSTGDAKIGTAAADESTTVLPLASPEVGPSDVRLNFAPSLVTVHFTPVSQGKTGERKGCEVYICGDAEITKKCHKKRAQKGTSASFKGLKHKETFYTTVRCFSQEGRSSQSPWIMFVTPTKTKRTIPEKTSRYDSGIEVALNVDDGLNLDLSWSFSFINGSKFPIHHVKAIEIYAYKKPREGIYTFNKITEDKADGSVTLGLSPSFTFDTGCHFYAINVTFIDDTTSFYSTDETCYGSPCVAGDCETDAH</sequence>
<dbReference type="InterPro" id="IPR036116">
    <property type="entry name" value="FN3_sf"/>
</dbReference>
<feature type="signal peptide" evidence="1">
    <location>
        <begin position="1"/>
        <end position="16"/>
    </location>
</feature>
<organism evidence="2 3">
    <name type="scientific">Ancylostoma ceylanicum</name>
    <dbReference type="NCBI Taxonomy" id="53326"/>
    <lineage>
        <taxon>Eukaryota</taxon>
        <taxon>Metazoa</taxon>
        <taxon>Ecdysozoa</taxon>
        <taxon>Nematoda</taxon>
        <taxon>Chromadorea</taxon>
        <taxon>Rhabditida</taxon>
        <taxon>Rhabditina</taxon>
        <taxon>Rhabditomorpha</taxon>
        <taxon>Strongyloidea</taxon>
        <taxon>Ancylostomatidae</taxon>
        <taxon>Ancylostomatinae</taxon>
        <taxon>Ancylostoma</taxon>
    </lineage>
</organism>
<dbReference type="SUPFAM" id="SSF49265">
    <property type="entry name" value="Fibronectin type III"/>
    <property type="match status" value="1"/>
</dbReference>
<evidence type="ECO:0008006" key="4">
    <source>
        <dbReference type="Google" id="ProtNLM"/>
    </source>
</evidence>
<keyword evidence="1" id="KW-0732">Signal</keyword>
<gene>
    <name evidence="2" type="primary">Acey_s0805.g2442</name>
    <name evidence="2" type="ORF">Y032_0805g2442</name>
</gene>
<protein>
    <recommendedName>
        <fullName evidence="4">Fibronectin type-III domain-containing protein</fullName>
    </recommendedName>
</protein>
<dbReference type="Proteomes" id="UP000024635">
    <property type="component" value="Unassembled WGS sequence"/>
</dbReference>
<dbReference type="AlphaFoldDB" id="A0A016WCH9"/>
<accession>A0A016WCH9</accession>
<dbReference type="InterPro" id="IPR013783">
    <property type="entry name" value="Ig-like_fold"/>
</dbReference>
<dbReference type="OrthoDB" id="5874416at2759"/>
<feature type="chain" id="PRO_5001494483" description="Fibronectin type-III domain-containing protein" evidence="1">
    <location>
        <begin position="17"/>
        <end position="282"/>
    </location>
</feature>
<dbReference type="Gene3D" id="2.60.40.10">
    <property type="entry name" value="Immunoglobulins"/>
    <property type="match status" value="1"/>
</dbReference>
<evidence type="ECO:0000256" key="1">
    <source>
        <dbReference type="SAM" id="SignalP"/>
    </source>
</evidence>
<evidence type="ECO:0000313" key="2">
    <source>
        <dbReference type="EMBL" id="EYC37316.1"/>
    </source>
</evidence>
<evidence type="ECO:0000313" key="3">
    <source>
        <dbReference type="Proteomes" id="UP000024635"/>
    </source>
</evidence>
<comment type="caution">
    <text evidence="2">The sequence shown here is derived from an EMBL/GenBank/DDBJ whole genome shotgun (WGS) entry which is preliminary data.</text>
</comment>
<name>A0A016WCH9_9BILA</name>
<reference evidence="3" key="1">
    <citation type="journal article" date="2015" name="Nat. Genet.">
        <title>The genome and transcriptome of the zoonotic hookworm Ancylostoma ceylanicum identify infection-specific gene families.</title>
        <authorList>
            <person name="Schwarz E.M."/>
            <person name="Hu Y."/>
            <person name="Antoshechkin I."/>
            <person name="Miller M.M."/>
            <person name="Sternberg P.W."/>
            <person name="Aroian R.V."/>
        </authorList>
    </citation>
    <scope>NUCLEOTIDE SEQUENCE</scope>
    <source>
        <strain evidence="3">HY135</strain>
    </source>
</reference>
<proteinExistence type="predicted"/>
<keyword evidence="3" id="KW-1185">Reference proteome</keyword>